<dbReference type="STRING" id="1073089.A0A1L9S025"/>
<dbReference type="GO" id="GO:0000171">
    <property type="term" value="F:ribonuclease MRP activity"/>
    <property type="evidence" value="ECO:0007669"/>
    <property type="project" value="TreeGrafter"/>
</dbReference>
<keyword evidence="2" id="KW-1185">Reference proteome</keyword>
<organism evidence="1 2">
    <name type="scientific">Aspergillus wentii DTO 134E9</name>
    <dbReference type="NCBI Taxonomy" id="1073089"/>
    <lineage>
        <taxon>Eukaryota</taxon>
        <taxon>Fungi</taxon>
        <taxon>Dikarya</taxon>
        <taxon>Ascomycota</taxon>
        <taxon>Pezizomycotina</taxon>
        <taxon>Eurotiomycetes</taxon>
        <taxon>Eurotiomycetidae</taxon>
        <taxon>Eurotiales</taxon>
        <taxon>Aspergillaceae</taxon>
        <taxon>Aspergillus</taxon>
        <taxon>Aspergillus subgen. Cremei</taxon>
    </lineage>
</organism>
<protein>
    <submittedName>
        <fullName evidence="1">Uncharacterized protein</fullName>
    </submittedName>
</protein>
<dbReference type="GO" id="GO:0030681">
    <property type="term" value="C:multimeric ribonuclease P complex"/>
    <property type="evidence" value="ECO:0007669"/>
    <property type="project" value="TreeGrafter"/>
</dbReference>
<proteinExistence type="predicted"/>
<reference evidence="2" key="1">
    <citation type="journal article" date="2017" name="Genome Biol.">
        <title>Comparative genomics reveals high biological diversity and specific adaptations in the industrially and medically important fungal genus Aspergillus.</title>
        <authorList>
            <person name="de Vries R.P."/>
            <person name="Riley R."/>
            <person name="Wiebenga A."/>
            <person name="Aguilar-Osorio G."/>
            <person name="Amillis S."/>
            <person name="Uchima C.A."/>
            <person name="Anderluh G."/>
            <person name="Asadollahi M."/>
            <person name="Askin M."/>
            <person name="Barry K."/>
            <person name="Battaglia E."/>
            <person name="Bayram O."/>
            <person name="Benocci T."/>
            <person name="Braus-Stromeyer S.A."/>
            <person name="Caldana C."/>
            <person name="Canovas D."/>
            <person name="Cerqueira G.C."/>
            <person name="Chen F."/>
            <person name="Chen W."/>
            <person name="Choi C."/>
            <person name="Clum A."/>
            <person name="Dos Santos R.A."/>
            <person name="Damasio A.R."/>
            <person name="Diallinas G."/>
            <person name="Emri T."/>
            <person name="Fekete E."/>
            <person name="Flipphi M."/>
            <person name="Freyberg S."/>
            <person name="Gallo A."/>
            <person name="Gournas C."/>
            <person name="Habgood R."/>
            <person name="Hainaut M."/>
            <person name="Harispe M.L."/>
            <person name="Henrissat B."/>
            <person name="Hilden K.S."/>
            <person name="Hope R."/>
            <person name="Hossain A."/>
            <person name="Karabika E."/>
            <person name="Karaffa L."/>
            <person name="Karanyi Z."/>
            <person name="Krasevec N."/>
            <person name="Kuo A."/>
            <person name="Kusch H."/>
            <person name="LaButti K."/>
            <person name="Lagendijk E.L."/>
            <person name="Lapidus A."/>
            <person name="Levasseur A."/>
            <person name="Lindquist E."/>
            <person name="Lipzen A."/>
            <person name="Logrieco A.F."/>
            <person name="MacCabe A."/>
            <person name="Maekelae M.R."/>
            <person name="Malavazi I."/>
            <person name="Melin P."/>
            <person name="Meyer V."/>
            <person name="Mielnichuk N."/>
            <person name="Miskei M."/>
            <person name="Molnar A.P."/>
            <person name="Mule G."/>
            <person name="Ngan C.Y."/>
            <person name="Orejas M."/>
            <person name="Orosz E."/>
            <person name="Ouedraogo J.P."/>
            <person name="Overkamp K.M."/>
            <person name="Park H.-S."/>
            <person name="Perrone G."/>
            <person name="Piumi F."/>
            <person name="Punt P.J."/>
            <person name="Ram A.F."/>
            <person name="Ramon A."/>
            <person name="Rauscher S."/>
            <person name="Record E."/>
            <person name="Riano-Pachon D.M."/>
            <person name="Robert V."/>
            <person name="Roehrig J."/>
            <person name="Ruller R."/>
            <person name="Salamov A."/>
            <person name="Salih N.S."/>
            <person name="Samson R.A."/>
            <person name="Sandor E."/>
            <person name="Sanguinetti M."/>
            <person name="Schuetze T."/>
            <person name="Sepcic K."/>
            <person name="Shelest E."/>
            <person name="Sherlock G."/>
            <person name="Sophianopoulou V."/>
            <person name="Squina F.M."/>
            <person name="Sun H."/>
            <person name="Susca A."/>
            <person name="Todd R.B."/>
            <person name="Tsang A."/>
            <person name="Unkles S.E."/>
            <person name="van de Wiele N."/>
            <person name="van Rossen-Uffink D."/>
            <person name="Oliveira J.V."/>
            <person name="Vesth T.C."/>
            <person name="Visser J."/>
            <person name="Yu J.-H."/>
            <person name="Zhou M."/>
            <person name="Andersen M.R."/>
            <person name="Archer D.B."/>
            <person name="Baker S.E."/>
            <person name="Benoit I."/>
            <person name="Brakhage A.A."/>
            <person name="Braus G.H."/>
            <person name="Fischer R."/>
            <person name="Frisvad J.C."/>
            <person name="Goldman G.H."/>
            <person name="Houbraken J."/>
            <person name="Oakley B."/>
            <person name="Pocsi I."/>
            <person name="Scazzocchio C."/>
            <person name="Seiboth B."/>
            <person name="vanKuyk P.A."/>
            <person name="Wortman J."/>
            <person name="Dyer P.S."/>
            <person name="Grigoriev I.V."/>
        </authorList>
    </citation>
    <scope>NUCLEOTIDE SEQUENCE [LARGE SCALE GENOMIC DNA]</scope>
    <source>
        <strain evidence="2">DTO 134E9</strain>
    </source>
</reference>
<dbReference type="GO" id="GO:0000172">
    <property type="term" value="C:ribonuclease MRP complex"/>
    <property type="evidence" value="ECO:0007669"/>
    <property type="project" value="TreeGrafter"/>
</dbReference>
<accession>A0A1L9S025</accession>
<dbReference type="GO" id="GO:0004526">
    <property type="term" value="F:ribonuclease P activity"/>
    <property type="evidence" value="ECO:0007669"/>
    <property type="project" value="TreeGrafter"/>
</dbReference>
<evidence type="ECO:0000313" key="1">
    <source>
        <dbReference type="EMBL" id="OJJ40515.1"/>
    </source>
</evidence>
<name>A0A1L9S025_ASPWE</name>
<dbReference type="RefSeq" id="XP_040694191.1">
    <property type="nucleotide sequence ID" value="XM_040830019.1"/>
</dbReference>
<dbReference type="GO" id="GO:0000447">
    <property type="term" value="P:endonucleolytic cleavage in ITS1 to separate SSU-rRNA from 5.8S rRNA and LSU-rRNA from tricistronic rRNA transcript (SSU-rRNA, 5.8S rRNA, LSU-rRNA)"/>
    <property type="evidence" value="ECO:0007669"/>
    <property type="project" value="TreeGrafter"/>
</dbReference>
<dbReference type="AlphaFoldDB" id="A0A1L9S025"/>
<dbReference type="OrthoDB" id="63112at2759"/>
<dbReference type="PANTHER" id="PTHR15396:SF1">
    <property type="entry name" value="RIBONUCLEASE P PROTEIN SUBUNIT P40"/>
    <property type="match status" value="1"/>
</dbReference>
<dbReference type="GO" id="GO:0001682">
    <property type="term" value="P:tRNA 5'-leader removal"/>
    <property type="evidence" value="ECO:0007669"/>
    <property type="project" value="InterPro"/>
</dbReference>
<sequence length="377" mass="42194">MLDYEDDASRREKCYTTVSQLPAFIDPKQPPTKKAPFSAILNHSFVHTVDVIFPKEVYASIEGPLKEKTPTLRYARVFMPLSSLLEADFFNTYIKSGNILMISEGRPGTDNVFTLQDGILKLELGKDSYERTGLTGKPIRSGGRKHEKERYLVEINLRLPSMLHGKKGFEKIEWAFNNVLNNSVTWLFYDLASKSSVSTEGDGPIQKHQPQIIECNSVNISHNNILAPSFQDLNITEETSEEDMQDSYGTISEWLAMIALESPRVSADDDIDPYLSRYSVDGAESSDFVSLKWHGFVPSNWIMQFFVNLLRETTSKLAPAGAWFALSSSAMGKAAVEGKDGYTIMALPSNSHDDSSSNAGENRRRFVCWEFVGASVL</sequence>
<dbReference type="GeneID" id="63745867"/>
<dbReference type="InterPro" id="IPR013893">
    <property type="entry name" value="RNase_P_Rpp40"/>
</dbReference>
<evidence type="ECO:0000313" key="2">
    <source>
        <dbReference type="Proteomes" id="UP000184383"/>
    </source>
</evidence>
<dbReference type="PANTHER" id="PTHR15396">
    <property type="entry name" value="RIBONUCLEASE P PROTEIN SUBUNIT P40"/>
    <property type="match status" value="1"/>
</dbReference>
<dbReference type="EMBL" id="KV878209">
    <property type="protein sequence ID" value="OJJ40515.1"/>
    <property type="molecule type" value="Genomic_DNA"/>
</dbReference>
<dbReference type="Proteomes" id="UP000184383">
    <property type="component" value="Unassembled WGS sequence"/>
</dbReference>
<gene>
    <name evidence="1" type="ORF">ASPWEDRAFT_166581</name>
</gene>
<dbReference type="VEuPathDB" id="FungiDB:ASPWEDRAFT_166581"/>
<dbReference type="Pfam" id="PF08584">
    <property type="entry name" value="Ribonuc_P_40"/>
    <property type="match status" value="1"/>
</dbReference>